<sequence length="149" mass="16887">MAQGKGWSHGVSAWAALHGPPRLSNTIITVLDIEFILGMGNPKMSSCRDAKGTRWDEKDTKDVLRKDVRHKQAARLVFGQELWLVTEVQIQIHSNPTLNWEINAREVALKGHQTTPTFTINKENITTVSVLVLQFHERRQQATAPPYEH</sequence>
<comment type="caution">
    <text evidence="1">The sequence shown here is derived from an EMBL/GenBank/DDBJ whole genome shotgun (WGS) entry which is preliminary data.</text>
</comment>
<keyword evidence="2" id="KW-1185">Reference proteome</keyword>
<evidence type="ECO:0000313" key="2">
    <source>
        <dbReference type="Proteomes" id="UP001145742"/>
    </source>
</evidence>
<dbReference type="Proteomes" id="UP001145742">
    <property type="component" value="Unassembled WGS sequence"/>
</dbReference>
<reference evidence="1" key="1">
    <citation type="submission" date="2019-10" db="EMBL/GenBank/DDBJ databases">
        <authorList>
            <person name="Soares A.E.R."/>
            <person name="Aleixo A."/>
            <person name="Schneider P."/>
            <person name="Miyaki C.Y."/>
            <person name="Schneider M.P."/>
            <person name="Mello C."/>
            <person name="Vasconcelos A.T.R."/>
        </authorList>
    </citation>
    <scope>NUCLEOTIDE SEQUENCE</scope>
    <source>
        <tissue evidence="1">Muscle</tissue>
    </source>
</reference>
<proteinExistence type="predicted"/>
<gene>
    <name evidence="1" type="ORF">WISP_37553</name>
</gene>
<accession>A0ABQ9DIQ6</accession>
<protein>
    <submittedName>
        <fullName evidence="1">Uncharacterized protein</fullName>
    </submittedName>
</protein>
<name>A0ABQ9DIQ6_9PASS</name>
<organism evidence="1 2">
    <name type="scientific">Willisornis vidua</name>
    <name type="common">Xingu scale-backed antbird</name>
    <dbReference type="NCBI Taxonomy" id="1566151"/>
    <lineage>
        <taxon>Eukaryota</taxon>
        <taxon>Metazoa</taxon>
        <taxon>Chordata</taxon>
        <taxon>Craniata</taxon>
        <taxon>Vertebrata</taxon>
        <taxon>Euteleostomi</taxon>
        <taxon>Archelosauria</taxon>
        <taxon>Archosauria</taxon>
        <taxon>Dinosauria</taxon>
        <taxon>Saurischia</taxon>
        <taxon>Theropoda</taxon>
        <taxon>Coelurosauria</taxon>
        <taxon>Aves</taxon>
        <taxon>Neognathae</taxon>
        <taxon>Neoaves</taxon>
        <taxon>Telluraves</taxon>
        <taxon>Australaves</taxon>
        <taxon>Passeriformes</taxon>
        <taxon>Thamnophilidae</taxon>
        <taxon>Willisornis</taxon>
    </lineage>
</organism>
<dbReference type="EMBL" id="WHWB01033006">
    <property type="protein sequence ID" value="KAJ7422521.1"/>
    <property type="molecule type" value="Genomic_DNA"/>
</dbReference>
<evidence type="ECO:0000313" key="1">
    <source>
        <dbReference type="EMBL" id="KAJ7422521.1"/>
    </source>
</evidence>